<gene>
    <name evidence="1" type="ORF">SAMN05660649_01146</name>
</gene>
<organism evidence="1 2">
    <name type="scientific">Desulfotruncus arcticus DSM 17038</name>
    <dbReference type="NCBI Taxonomy" id="1121424"/>
    <lineage>
        <taxon>Bacteria</taxon>
        <taxon>Bacillati</taxon>
        <taxon>Bacillota</taxon>
        <taxon>Clostridia</taxon>
        <taxon>Eubacteriales</taxon>
        <taxon>Desulfallaceae</taxon>
        <taxon>Desulfotruncus</taxon>
    </lineage>
</organism>
<name>A0A1I2Q9L1_9FIRM</name>
<dbReference type="OrthoDB" id="3034917at2"/>
<dbReference type="AlphaFoldDB" id="A0A1I2Q9L1"/>
<dbReference type="RefSeq" id="WP_092469579.1">
    <property type="nucleotide sequence ID" value="NZ_FOOX01000003.1"/>
</dbReference>
<protein>
    <recommendedName>
        <fullName evidence="3">DUF4363 family protein</fullName>
    </recommendedName>
</protein>
<accession>A0A1I2Q9L1</accession>
<sequence>MKVYVAVIAVLIAVLAFGIYTVNALESDTRQMMTGFGSLEKNIAAGNWDAAGKGMHQVQEKWSTHKGWWAMVIDHQEIDNIDMAIARVTKYIDLKDRSLASGEASVLKQMLEHIPEKEKINLKNIL</sequence>
<evidence type="ECO:0008006" key="3">
    <source>
        <dbReference type="Google" id="ProtNLM"/>
    </source>
</evidence>
<keyword evidence="2" id="KW-1185">Reference proteome</keyword>
<evidence type="ECO:0000313" key="2">
    <source>
        <dbReference type="Proteomes" id="UP000199337"/>
    </source>
</evidence>
<dbReference type="EMBL" id="FOOX01000003">
    <property type="protein sequence ID" value="SFG25165.1"/>
    <property type="molecule type" value="Genomic_DNA"/>
</dbReference>
<proteinExistence type="predicted"/>
<reference evidence="2" key="1">
    <citation type="submission" date="2016-10" db="EMBL/GenBank/DDBJ databases">
        <authorList>
            <person name="Varghese N."/>
            <person name="Submissions S."/>
        </authorList>
    </citation>
    <scope>NUCLEOTIDE SEQUENCE [LARGE SCALE GENOMIC DNA]</scope>
    <source>
        <strain evidence="2">DSM 17038</strain>
    </source>
</reference>
<dbReference type="Proteomes" id="UP000199337">
    <property type="component" value="Unassembled WGS sequence"/>
</dbReference>
<dbReference type="InterPro" id="IPR025373">
    <property type="entry name" value="DUF4363"/>
</dbReference>
<dbReference type="Pfam" id="PF14276">
    <property type="entry name" value="DUF4363"/>
    <property type="match status" value="1"/>
</dbReference>
<evidence type="ECO:0000313" key="1">
    <source>
        <dbReference type="EMBL" id="SFG25165.1"/>
    </source>
</evidence>
<dbReference type="STRING" id="341036.SAMN05660649_01146"/>